<evidence type="ECO:0000313" key="1">
    <source>
        <dbReference type="EMBL" id="QLY34312.1"/>
    </source>
</evidence>
<gene>
    <name evidence="1" type="ORF">H0264_11940</name>
</gene>
<name>A0A7D6VE56_9NOCA</name>
<dbReference type="AlphaFoldDB" id="A0A7D6VE56"/>
<dbReference type="Proteomes" id="UP000515512">
    <property type="component" value="Chromosome"/>
</dbReference>
<reference evidence="1 2" key="1">
    <citation type="submission" date="2020-07" db="EMBL/GenBank/DDBJ databases">
        <authorList>
            <person name="Zhuang K."/>
            <person name="Ran Y."/>
        </authorList>
    </citation>
    <scope>NUCLEOTIDE SEQUENCE [LARGE SCALE GENOMIC DNA]</scope>
    <source>
        <strain evidence="1 2">WCH-YHL-001</strain>
    </source>
</reference>
<dbReference type="EMBL" id="CP059399">
    <property type="protein sequence ID" value="QLY34312.1"/>
    <property type="molecule type" value="Genomic_DNA"/>
</dbReference>
<sequence length="139" mass="14993">MAHADIGTGSAGFGQNDEQRAESIASDYAVGAATVDYRDFDSWQQRLKANTTPQLAAEFDGSAAQLREIIVPLRWVSTASLLAAKVISSSNGVYQVDVFIDSTATTTQSPSPVRTTITYKLTVDRNQGWKISDVSGNQF</sequence>
<protein>
    <recommendedName>
        <fullName evidence="3">Mce-associated membrane protein</fullName>
    </recommendedName>
</protein>
<dbReference type="KEGG" id="nhu:H0264_11940"/>
<keyword evidence="2" id="KW-1185">Reference proteome</keyword>
<proteinExistence type="predicted"/>
<organism evidence="1 2">
    <name type="scientific">Nocardia huaxiensis</name>
    <dbReference type="NCBI Taxonomy" id="2755382"/>
    <lineage>
        <taxon>Bacteria</taxon>
        <taxon>Bacillati</taxon>
        <taxon>Actinomycetota</taxon>
        <taxon>Actinomycetes</taxon>
        <taxon>Mycobacteriales</taxon>
        <taxon>Nocardiaceae</taxon>
        <taxon>Nocardia</taxon>
    </lineage>
</organism>
<evidence type="ECO:0008006" key="3">
    <source>
        <dbReference type="Google" id="ProtNLM"/>
    </source>
</evidence>
<accession>A0A7D6VE56</accession>
<evidence type="ECO:0000313" key="2">
    <source>
        <dbReference type="Proteomes" id="UP000515512"/>
    </source>
</evidence>